<keyword evidence="1" id="KW-0433">Leucine-rich repeat</keyword>
<feature type="compositionally biased region" description="Acidic residues" evidence="4">
    <location>
        <begin position="532"/>
        <end position="553"/>
    </location>
</feature>
<organism evidence="5 6">
    <name type="scientific">Amblyomma americanum</name>
    <name type="common">Lone star tick</name>
    <dbReference type="NCBI Taxonomy" id="6943"/>
    <lineage>
        <taxon>Eukaryota</taxon>
        <taxon>Metazoa</taxon>
        <taxon>Ecdysozoa</taxon>
        <taxon>Arthropoda</taxon>
        <taxon>Chelicerata</taxon>
        <taxon>Arachnida</taxon>
        <taxon>Acari</taxon>
        <taxon>Parasitiformes</taxon>
        <taxon>Ixodida</taxon>
        <taxon>Ixodoidea</taxon>
        <taxon>Ixodidae</taxon>
        <taxon>Amblyomminae</taxon>
        <taxon>Amblyomma</taxon>
    </lineage>
</organism>
<evidence type="ECO:0000256" key="2">
    <source>
        <dbReference type="ARBA" id="ARBA00022737"/>
    </source>
</evidence>
<dbReference type="PROSITE" id="PS51450">
    <property type="entry name" value="LRR"/>
    <property type="match status" value="1"/>
</dbReference>
<evidence type="ECO:0000256" key="4">
    <source>
        <dbReference type="SAM" id="MobiDB-lite"/>
    </source>
</evidence>
<proteinExistence type="inferred from homology"/>
<keyword evidence="6" id="KW-1185">Reference proteome</keyword>
<evidence type="ECO:0000313" key="5">
    <source>
        <dbReference type="EMBL" id="KAK8785991.1"/>
    </source>
</evidence>
<comment type="caution">
    <text evidence="5">The sequence shown here is derived from an EMBL/GenBank/DDBJ whole genome shotgun (WGS) entry which is preliminary data.</text>
</comment>
<dbReference type="SMART" id="SM00368">
    <property type="entry name" value="LRR_RI"/>
    <property type="match status" value="7"/>
</dbReference>
<dbReference type="Gene3D" id="3.80.10.10">
    <property type="entry name" value="Ribonuclease Inhibitor"/>
    <property type="match status" value="3"/>
</dbReference>
<protein>
    <recommendedName>
        <fullName evidence="7">Protein phosphatase 1 regulatory subunit 37</fullName>
    </recommendedName>
</protein>
<dbReference type="InterPro" id="IPR032675">
    <property type="entry name" value="LRR_dom_sf"/>
</dbReference>
<feature type="region of interest" description="Disordered" evidence="4">
    <location>
        <begin position="447"/>
        <end position="619"/>
    </location>
</feature>
<dbReference type="Pfam" id="PF13516">
    <property type="entry name" value="LRR_6"/>
    <property type="match status" value="3"/>
</dbReference>
<dbReference type="Proteomes" id="UP001321473">
    <property type="component" value="Unassembled WGS sequence"/>
</dbReference>
<comment type="similarity">
    <text evidence="3">Belongs to the PPP1R37 family.</text>
</comment>
<name>A0AAQ4FH08_AMBAM</name>
<dbReference type="PANTHER" id="PTHR24112">
    <property type="entry name" value="LEUCINE-RICH REPEAT, ISOFORM F-RELATED"/>
    <property type="match status" value="1"/>
</dbReference>
<dbReference type="PANTHER" id="PTHR24112:SF9">
    <property type="entry name" value="PROTEIN PHOSPHATASE 1 REGULATORY SUBUNIT 37"/>
    <property type="match status" value="1"/>
</dbReference>
<dbReference type="SUPFAM" id="SSF52047">
    <property type="entry name" value="RNI-like"/>
    <property type="match status" value="1"/>
</dbReference>
<dbReference type="InterPro" id="IPR051279">
    <property type="entry name" value="PP1-Reg/Actin-Interact_Protein"/>
</dbReference>
<dbReference type="AlphaFoldDB" id="A0AAQ4FH08"/>
<keyword evidence="2" id="KW-0677">Repeat</keyword>
<dbReference type="EMBL" id="JARKHS020003136">
    <property type="protein sequence ID" value="KAK8785991.1"/>
    <property type="molecule type" value="Genomic_DNA"/>
</dbReference>
<evidence type="ECO:0000256" key="3">
    <source>
        <dbReference type="ARBA" id="ARBA00038315"/>
    </source>
</evidence>
<dbReference type="CDD" id="cd00116">
    <property type="entry name" value="LRR_RI"/>
    <property type="match status" value="1"/>
</dbReference>
<evidence type="ECO:0008006" key="7">
    <source>
        <dbReference type="Google" id="ProtNLM"/>
    </source>
</evidence>
<evidence type="ECO:0000256" key="1">
    <source>
        <dbReference type="ARBA" id="ARBA00022614"/>
    </source>
</evidence>
<evidence type="ECO:0000313" key="6">
    <source>
        <dbReference type="Proteomes" id="UP001321473"/>
    </source>
</evidence>
<reference evidence="5 6" key="1">
    <citation type="journal article" date="2023" name="Arcadia Sci">
        <title>De novo assembly of a long-read Amblyomma americanum tick genome.</title>
        <authorList>
            <person name="Chou S."/>
            <person name="Poskanzer K.E."/>
            <person name="Rollins M."/>
            <person name="Thuy-Boun P.S."/>
        </authorList>
    </citation>
    <scope>NUCLEOTIDE SEQUENCE [LARGE SCALE GENOMIC DNA]</scope>
    <source>
        <strain evidence="5">F_SG_1</strain>
        <tissue evidence="5">Salivary glands</tissue>
    </source>
</reference>
<dbReference type="InterPro" id="IPR001611">
    <property type="entry name" value="Leu-rich_rpt"/>
</dbReference>
<accession>A0AAQ4FH08</accession>
<sequence length="735" mass="79005">MIKKGAIGVVGDRTQDLNLKGETLDARQCEAMEDIFKAMQFDSISLESCHLDDEGAATVFDMIEYYESARKLNISHNRNIDSRGWQACSRMLKKTPCLQHLDARGTSLSEQTLLVLGRALRLGSHLNSLHLENCSLTGRSLVILVAALKLNPALKELYLGDNGMTCADGLQLANLLRANTRLEYLDLRGNNLQDIGVSHLSDGIAQQPDSADKGLKTLVLWNNGISPAGMRHISRALVATKSLITLNLGHNAIGDDGLLVLREALMRNKSLCNLGLQNTKITCEGAIALAEFIADSQIIVRLDLRENKIGVGGLMALAQSLKLSKSVTRLDLDQDTQDSVQDQRKLLLEIGEQCRRNKRLLRLASVSSVCNGISGPSAPSLQDTTSSAGHLANGSIVTASTGTTTQARPPFNTSLSVNAVTGGSAVPPSSPGGSSRFRVSRVCLESDAENGPVPENPNPSNPNLERSHSAPATVPSRFTVTPVNGFEPTATVSEGAATEKKDEQATTLNAVTTEEESRKRGEGGGGTNGLDQNEEDKVEEEDDEEDEDDDEEDFVGHAVSKPVAILTSGPDRRGSGDTGDFEEAEDRGQEEPVEEQEEEEAKDSLSAPPLPMPGRTSPTWFMYPSVSSSVAPRNGMAAPPGGGGERKRKISFQLPEGTTGEGGRRLINGRGDRRMSTPAMPVSNSSAARKKLSALKLCKRLESLDLRSTVPLSPTRLLEGWAFPEPSVDFKYPPE</sequence>
<feature type="compositionally biased region" description="Acidic residues" evidence="4">
    <location>
        <begin position="591"/>
        <end position="601"/>
    </location>
</feature>
<gene>
    <name evidence="5" type="ORF">V5799_007642</name>
</gene>
<feature type="region of interest" description="Disordered" evidence="4">
    <location>
        <begin position="632"/>
        <end position="688"/>
    </location>
</feature>